<accession>A0ACA9RR80</accession>
<reference evidence="1" key="1">
    <citation type="submission" date="2021-06" db="EMBL/GenBank/DDBJ databases">
        <authorList>
            <person name="Kallberg Y."/>
            <person name="Tangrot J."/>
            <person name="Rosling A."/>
        </authorList>
    </citation>
    <scope>NUCLEOTIDE SEQUENCE</scope>
    <source>
        <strain evidence="1">MA461A</strain>
    </source>
</reference>
<feature type="non-terminal residue" evidence="1">
    <location>
        <position position="1"/>
    </location>
</feature>
<organism evidence="1 2">
    <name type="scientific">Racocetra persica</name>
    <dbReference type="NCBI Taxonomy" id="160502"/>
    <lineage>
        <taxon>Eukaryota</taxon>
        <taxon>Fungi</taxon>
        <taxon>Fungi incertae sedis</taxon>
        <taxon>Mucoromycota</taxon>
        <taxon>Glomeromycotina</taxon>
        <taxon>Glomeromycetes</taxon>
        <taxon>Diversisporales</taxon>
        <taxon>Gigasporaceae</taxon>
        <taxon>Racocetra</taxon>
    </lineage>
</organism>
<evidence type="ECO:0000313" key="2">
    <source>
        <dbReference type="Proteomes" id="UP000789920"/>
    </source>
</evidence>
<proteinExistence type="predicted"/>
<dbReference type="EMBL" id="CAJVQC010065992">
    <property type="protein sequence ID" value="CAG8806019.1"/>
    <property type="molecule type" value="Genomic_DNA"/>
</dbReference>
<comment type="caution">
    <text evidence="1">The sequence shown here is derived from an EMBL/GenBank/DDBJ whole genome shotgun (WGS) entry which is preliminary data.</text>
</comment>
<evidence type="ECO:0000313" key="1">
    <source>
        <dbReference type="EMBL" id="CAG8806019.1"/>
    </source>
</evidence>
<gene>
    <name evidence="1" type="ORF">RPERSI_LOCUS22071</name>
</gene>
<sequence length="265" mass="30523">LNVEYKKYNCSSDACPYLENCRYFLAFCKEIENNSAYYVTNFPCFLVVISGPYFSVSDAVFANVAIVDPLTVVFLLIWQKYDETMMISIAKTFHALKISLKLLNQYYANVDELIQDVPQTAYSVHPSFPEVIIDDKSYMVQINSQISTYLLWELLAEVGYAPKVIATLVIPGNWLLIYIECLNNHSILHNISNLKDSEQNSLKKKIKEVIEYLYNLEHIHGDLCEGNILVRQLEDNEFDVKLIDFEWSGKVGSAHYSPLMNREDI</sequence>
<protein>
    <submittedName>
        <fullName evidence="1">28516_t:CDS:1</fullName>
    </submittedName>
</protein>
<dbReference type="Proteomes" id="UP000789920">
    <property type="component" value="Unassembled WGS sequence"/>
</dbReference>
<name>A0ACA9RR80_9GLOM</name>
<keyword evidence="2" id="KW-1185">Reference proteome</keyword>